<dbReference type="SUPFAM" id="SSF53474">
    <property type="entry name" value="alpha/beta-Hydrolases"/>
    <property type="match status" value="1"/>
</dbReference>
<dbReference type="InterPro" id="IPR029058">
    <property type="entry name" value="AB_hydrolase_fold"/>
</dbReference>
<dbReference type="GO" id="GO:0052689">
    <property type="term" value="F:carboxylic ester hydrolase activity"/>
    <property type="evidence" value="ECO:0007669"/>
    <property type="project" value="InterPro"/>
</dbReference>
<dbReference type="Pfam" id="PF00561">
    <property type="entry name" value="Abhydrolase_1"/>
    <property type="match status" value="1"/>
</dbReference>
<feature type="binding site" evidence="3">
    <location>
        <position position="83"/>
    </location>
    <ligand>
        <name>substrate</name>
    </ligand>
</feature>
<evidence type="ECO:0000256" key="3">
    <source>
        <dbReference type="PIRSR" id="PIRSR017388-2"/>
    </source>
</evidence>
<keyword evidence="6" id="KW-1185">Reference proteome</keyword>
<dbReference type="InterPro" id="IPR050266">
    <property type="entry name" value="AB_hydrolase_sf"/>
</dbReference>
<evidence type="ECO:0000259" key="4">
    <source>
        <dbReference type="Pfam" id="PF00561"/>
    </source>
</evidence>
<keyword evidence="1" id="KW-0378">Hydrolase</keyword>
<dbReference type="PANTHER" id="PTHR43798">
    <property type="entry name" value="MONOACYLGLYCEROL LIPASE"/>
    <property type="match status" value="1"/>
</dbReference>
<accession>W4VJH3</accession>
<dbReference type="OrthoDB" id="9786110at2"/>
<feature type="active site" description="Charge relay system" evidence="2">
    <location>
        <position position="181"/>
    </location>
</feature>
<dbReference type="STRING" id="1298598.JCM21714_2632"/>
<gene>
    <name evidence="5" type="ORF">JCM21714_2632</name>
</gene>
<feature type="domain" description="AB hydrolase-1" evidence="4">
    <location>
        <begin position="5"/>
        <end position="110"/>
    </location>
</feature>
<organism evidence="5 6">
    <name type="scientific">Gracilibacillus boraciitolerans JCM 21714</name>
    <dbReference type="NCBI Taxonomy" id="1298598"/>
    <lineage>
        <taxon>Bacteria</taxon>
        <taxon>Bacillati</taxon>
        <taxon>Bacillota</taxon>
        <taxon>Bacilli</taxon>
        <taxon>Bacillales</taxon>
        <taxon>Bacillaceae</taxon>
        <taxon>Gracilibacillus</taxon>
    </lineage>
</organism>
<dbReference type="ESTHER" id="9baci-w4vjh3">
    <property type="family name" value="CarbLipBact_2"/>
</dbReference>
<comment type="caution">
    <text evidence="5">The sequence shown here is derived from an EMBL/GenBank/DDBJ whole genome shotgun (WGS) entry which is preliminary data.</text>
</comment>
<dbReference type="Proteomes" id="UP000019102">
    <property type="component" value="Unassembled WGS sequence"/>
</dbReference>
<sequence length="239" mass="27040">MTACLLIHGFTGGPYEVEPLAIYLKEKTDWHVEIPSLPGHGLGEGKDLNLADVTYKDWINKAEEVYLKLATQHTTIYLVGFSMGGMITAYLAAKYSVKGLVLLSTSRKYISIPQIGVTLVDFSQKAVRKKLKNDPLFSHYISKYGAVPVKSTIEFLKCMRFTKPYLKRIHCPVFIAQGIQDGIVPYKSAHYLDKEIPADAEIIYFHDSRHLICLGEDKDLVVEAVYQFLKKENKKLTNH</sequence>
<dbReference type="eggNOG" id="COG1647">
    <property type="taxonomic scope" value="Bacteria"/>
</dbReference>
<feature type="active site" description="Charge relay system" evidence="2">
    <location>
        <position position="210"/>
    </location>
</feature>
<dbReference type="GO" id="GO:0016020">
    <property type="term" value="C:membrane"/>
    <property type="evidence" value="ECO:0007669"/>
    <property type="project" value="TreeGrafter"/>
</dbReference>
<dbReference type="PIRSF" id="PIRSF017388">
    <property type="entry name" value="Esterase_lipase"/>
    <property type="match status" value="1"/>
</dbReference>
<proteinExistence type="predicted"/>
<dbReference type="InterPro" id="IPR012354">
    <property type="entry name" value="Esterase_lipase"/>
</dbReference>
<dbReference type="EMBL" id="BAVS01000013">
    <property type="protein sequence ID" value="GAE93545.1"/>
    <property type="molecule type" value="Genomic_DNA"/>
</dbReference>
<dbReference type="RefSeq" id="WP_035723834.1">
    <property type="nucleotide sequence ID" value="NZ_BAVS01000013.1"/>
</dbReference>
<dbReference type="AlphaFoldDB" id="W4VJH3"/>
<dbReference type="Gene3D" id="3.40.50.1820">
    <property type="entry name" value="alpha/beta hydrolase"/>
    <property type="match status" value="1"/>
</dbReference>
<evidence type="ECO:0000313" key="6">
    <source>
        <dbReference type="Proteomes" id="UP000019102"/>
    </source>
</evidence>
<reference evidence="5 6" key="1">
    <citation type="journal article" date="2014" name="Genome Announc.">
        <title>Draft Genome Sequence of the Boron-Tolerant and Moderately Halotolerant Bacterium Gracilibacillus boraciitolerans JCM 21714T.</title>
        <authorList>
            <person name="Ahmed I."/>
            <person name="Oshima K."/>
            <person name="Suda W."/>
            <person name="Kitamura K."/>
            <person name="Iida T."/>
            <person name="Ohmori Y."/>
            <person name="Fujiwara T."/>
            <person name="Hattori M."/>
            <person name="Ohkuma M."/>
        </authorList>
    </citation>
    <scope>NUCLEOTIDE SEQUENCE [LARGE SCALE GENOMIC DNA]</scope>
    <source>
        <strain evidence="5 6">JCM 21714</strain>
    </source>
</reference>
<evidence type="ECO:0000256" key="1">
    <source>
        <dbReference type="ARBA" id="ARBA00022801"/>
    </source>
</evidence>
<feature type="binding site" evidence="3">
    <location>
        <position position="10"/>
    </location>
    <ligand>
        <name>substrate</name>
    </ligand>
</feature>
<dbReference type="InterPro" id="IPR000073">
    <property type="entry name" value="AB_hydrolase_1"/>
</dbReference>
<name>W4VJH3_9BACI</name>
<dbReference type="PANTHER" id="PTHR43798:SF31">
    <property type="entry name" value="AB HYDROLASE SUPERFAMILY PROTEIN YCLE"/>
    <property type="match status" value="1"/>
</dbReference>
<feature type="active site" description="Nucleophile" evidence="2">
    <location>
        <position position="82"/>
    </location>
</feature>
<evidence type="ECO:0000256" key="2">
    <source>
        <dbReference type="PIRSR" id="PIRSR017388-1"/>
    </source>
</evidence>
<evidence type="ECO:0000313" key="5">
    <source>
        <dbReference type="EMBL" id="GAE93545.1"/>
    </source>
</evidence>
<protein>
    <submittedName>
        <fullName evidence="5">Carboxylesterase</fullName>
    </submittedName>
</protein>